<dbReference type="InterPro" id="IPR050259">
    <property type="entry name" value="SDR"/>
</dbReference>
<dbReference type="PANTHER" id="PTHR42879">
    <property type="entry name" value="3-OXOACYL-(ACYL-CARRIER-PROTEIN) REDUCTASE"/>
    <property type="match status" value="1"/>
</dbReference>
<evidence type="ECO:0000256" key="4">
    <source>
        <dbReference type="ARBA" id="ARBA00040781"/>
    </source>
</evidence>
<comment type="similarity">
    <text evidence="2 6">Belongs to the short-chain dehydrogenases/reductases (SDR) family.</text>
</comment>
<keyword evidence="3" id="KW-0134">Cell wall</keyword>
<dbReference type="Proteomes" id="UP000220914">
    <property type="component" value="Unassembled WGS sequence"/>
</dbReference>
<dbReference type="InterPro" id="IPR002347">
    <property type="entry name" value="SDR_fam"/>
</dbReference>
<dbReference type="PRINTS" id="PR00080">
    <property type="entry name" value="SDRFAMILY"/>
</dbReference>
<comment type="subcellular location">
    <subcellularLocation>
        <location evidence="1">Secreted</location>
        <location evidence="1">Cell wall</location>
    </subcellularLocation>
</comment>
<evidence type="ECO:0000256" key="6">
    <source>
        <dbReference type="RuleBase" id="RU000363"/>
    </source>
</evidence>
<sequence>MPMADATPDIALVTGAGSGLGAVIAERLAAEGLTVAVNTRAHTPQAEAVAAGIRANGGCAFAVTANVTDPSAVRHMFEAIAARGRLRVLVNNASYRPRQRVNTITEDDWHQVRSVTLDGAFRCIRHGLPALTPGGRIVNILGRNALAGDPERVHLSAAKHGLLGLTLALSKALRADGVAVNAVSPGVDVDTDGPELDLCRVEIASQVARLAFADAAEVTGTVVRVDCDGAAAVSASQAW</sequence>
<comment type="catalytic activity">
    <reaction evidence="5">
        <text>a (3R)-hydroxyacyl-[ACP] + NADP(+) = a 3-oxoacyl-[ACP] + NADPH + H(+)</text>
        <dbReference type="Rhea" id="RHEA:17397"/>
        <dbReference type="Rhea" id="RHEA-COMP:9916"/>
        <dbReference type="Rhea" id="RHEA-COMP:9945"/>
        <dbReference type="ChEBI" id="CHEBI:15378"/>
        <dbReference type="ChEBI" id="CHEBI:57783"/>
        <dbReference type="ChEBI" id="CHEBI:58349"/>
        <dbReference type="ChEBI" id="CHEBI:78776"/>
        <dbReference type="ChEBI" id="CHEBI:78827"/>
        <dbReference type="EC" id="1.1.1.100"/>
    </reaction>
    <physiologicalReaction direction="right-to-left" evidence="5">
        <dbReference type="Rhea" id="RHEA:17399"/>
    </physiologicalReaction>
</comment>
<dbReference type="Pfam" id="PF00106">
    <property type="entry name" value="adh_short"/>
    <property type="match status" value="1"/>
</dbReference>
<dbReference type="EMBL" id="PDCP01000070">
    <property type="protein sequence ID" value="PEG34271.1"/>
    <property type="molecule type" value="Genomic_DNA"/>
</dbReference>
<dbReference type="InterPro" id="IPR036291">
    <property type="entry name" value="NAD(P)-bd_dom_sf"/>
</dbReference>
<dbReference type="Gene3D" id="3.40.50.720">
    <property type="entry name" value="NAD(P)-binding Rossmann-like Domain"/>
    <property type="match status" value="1"/>
</dbReference>
<evidence type="ECO:0000256" key="2">
    <source>
        <dbReference type="ARBA" id="ARBA00006484"/>
    </source>
</evidence>
<dbReference type="CDD" id="cd05233">
    <property type="entry name" value="SDR_c"/>
    <property type="match status" value="1"/>
</dbReference>
<comment type="caution">
    <text evidence="8">The sequence shown here is derived from an EMBL/GenBank/DDBJ whole genome shotgun (WGS) entry which is preliminary data.</text>
</comment>
<dbReference type="Proteomes" id="UP000465302">
    <property type="component" value="Unassembled WGS sequence"/>
</dbReference>
<dbReference type="SUPFAM" id="SSF51735">
    <property type="entry name" value="NAD(P)-binding Rossmann-fold domains"/>
    <property type="match status" value="1"/>
</dbReference>
<evidence type="ECO:0000313" key="9">
    <source>
        <dbReference type="Proteomes" id="UP000220914"/>
    </source>
</evidence>
<accession>A0A2A7MSG3</accession>
<dbReference type="PRINTS" id="PR00081">
    <property type="entry name" value="GDHRDH"/>
</dbReference>
<dbReference type="EMBL" id="BLKS01000001">
    <property type="protein sequence ID" value="GFG53159.1"/>
    <property type="molecule type" value="Genomic_DNA"/>
</dbReference>
<protein>
    <recommendedName>
        <fullName evidence="4">3-oxoacyl-[acyl-carrier-protein] reductase MabA</fullName>
    </recommendedName>
</protein>
<keyword evidence="9" id="KW-1185">Reference proteome</keyword>
<keyword evidence="3" id="KW-0964">Secreted</keyword>
<dbReference type="AlphaFoldDB" id="A0A2A7MSG3"/>
<dbReference type="PANTHER" id="PTHR42879:SF2">
    <property type="entry name" value="3-OXOACYL-[ACYL-CARRIER-PROTEIN] REDUCTASE FABG"/>
    <property type="match status" value="1"/>
</dbReference>
<reference evidence="7" key="3">
    <citation type="submission" date="2020-02" db="EMBL/GenBank/DDBJ databases">
        <authorList>
            <person name="Matsumoto Y."/>
            <person name="Motooka D."/>
            <person name="Nakamura S."/>
        </authorList>
    </citation>
    <scope>NUCLEOTIDE SEQUENCE</scope>
    <source>
        <strain evidence="7">JCM 6377</strain>
    </source>
</reference>
<organism evidence="8 9">
    <name type="scientific">Mycolicibacterium agri</name>
    <name type="common">Mycobacterium agri</name>
    <dbReference type="NCBI Taxonomy" id="36811"/>
    <lineage>
        <taxon>Bacteria</taxon>
        <taxon>Bacillati</taxon>
        <taxon>Actinomycetota</taxon>
        <taxon>Actinomycetes</taxon>
        <taxon>Mycobacteriales</taxon>
        <taxon>Mycobacteriaceae</taxon>
        <taxon>Mycolicibacterium</taxon>
    </lineage>
</organism>
<evidence type="ECO:0000256" key="1">
    <source>
        <dbReference type="ARBA" id="ARBA00004191"/>
    </source>
</evidence>
<gene>
    <name evidence="8" type="ORF">CQY20_26310</name>
    <name evidence="7" type="ORF">MAGR_46000</name>
</gene>
<evidence type="ECO:0000313" key="8">
    <source>
        <dbReference type="EMBL" id="PEG34271.1"/>
    </source>
</evidence>
<proteinExistence type="inferred from homology"/>
<evidence type="ECO:0000313" key="10">
    <source>
        <dbReference type="Proteomes" id="UP000465302"/>
    </source>
</evidence>
<dbReference type="GO" id="GO:0004316">
    <property type="term" value="F:3-oxoacyl-[acyl-carrier-protein] reductase (NADPH) activity"/>
    <property type="evidence" value="ECO:0007669"/>
    <property type="project" value="UniProtKB-EC"/>
</dbReference>
<evidence type="ECO:0000313" key="7">
    <source>
        <dbReference type="EMBL" id="GFG53159.1"/>
    </source>
</evidence>
<evidence type="ECO:0000256" key="3">
    <source>
        <dbReference type="ARBA" id="ARBA00022512"/>
    </source>
</evidence>
<reference evidence="8 9" key="1">
    <citation type="submission" date="2017-10" db="EMBL/GenBank/DDBJ databases">
        <title>The new phylogeny of genus Mycobacterium.</title>
        <authorList>
            <person name="Tortoli E."/>
            <person name="Trovato A."/>
            <person name="Cirillo D.M."/>
        </authorList>
    </citation>
    <scope>NUCLEOTIDE SEQUENCE [LARGE SCALE GENOMIC DNA]</scope>
    <source>
        <strain evidence="8 9">CCUG37673</strain>
    </source>
</reference>
<name>A0A2A7MSG3_MYCAG</name>
<evidence type="ECO:0000256" key="5">
    <source>
        <dbReference type="ARBA" id="ARBA00047400"/>
    </source>
</evidence>
<reference evidence="7 10" key="2">
    <citation type="journal article" date="2019" name="Emerg. Microbes Infect.">
        <title>Comprehensive subspecies identification of 175 nontuberculous mycobacteria species based on 7547 genomic profiles.</title>
        <authorList>
            <person name="Matsumoto Y."/>
            <person name="Kinjo T."/>
            <person name="Motooka D."/>
            <person name="Nabeya D."/>
            <person name="Jung N."/>
            <person name="Uechi K."/>
            <person name="Horii T."/>
            <person name="Iida T."/>
            <person name="Fujita J."/>
            <person name="Nakamura S."/>
        </authorList>
    </citation>
    <scope>NUCLEOTIDE SEQUENCE [LARGE SCALE GENOMIC DNA]</scope>
    <source>
        <strain evidence="7 10">JCM 6377</strain>
    </source>
</reference>